<protein>
    <submittedName>
        <fullName evidence="1">Uncharacterized protein</fullName>
    </submittedName>
</protein>
<dbReference type="Proteomes" id="UP001303046">
    <property type="component" value="Unassembled WGS sequence"/>
</dbReference>
<comment type="caution">
    <text evidence="1">The sequence shown here is derived from an EMBL/GenBank/DDBJ whole genome shotgun (WGS) entry which is preliminary data.</text>
</comment>
<keyword evidence="2" id="KW-1185">Reference proteome</keyword>
<accession>A0ABR1BGX9</accession>
<evidence type="ECO:0000313" key="1">
    <source>
        <dbReference type="EMBL" id="KAK6725781.1"/>
    </source>
</evidence>
<gene>
    <name evidence="1" type="primary">Necator_chrI.g348</name>
    <name evidence="1" type="ORF">RB195_004227</name>
</gene>
<evidence type="ECO:0000313" key="2">
    <source>
        <dbReference type="Proteomes" id="UP001303046"/>
    </source>
</evidence>
<name>A0ABR1BGX9_NECAM</name>
<organism evidence="1 2">
    <name type="scientific">Necator americanus</name>
    <name type="common">Human hookworm</name>
    <dbReference type="NCBI Taxonomy" id="51031"/>
    <lineage>
        <taxon>Eukaryota</taxon>
        <taxon>Metazoa</taxon>
        <taxon>Ecdysozoa</taxon>
        <taxon>Nematoda</taxon>
        <taxon>Chromadorea</taxon>
        <taxon>Rhabditida</taxon>
        <taxon>Rhabditina</taxon>
        <taxon>Rhabditomorpha</taxon>
        <taxon>Strongyloidea</taxon>
        <taxon>Ancylostomatidae</taxon>
        <taxon>Bunostominae</taxon>
        <taxon>Necator</taxon>
    </lineage>
</organism>
<sequence>MAACPLRIPQDSFFKPCPILEQSRRTAGKMLVSDLDHPIPFPLERIPIDAAQFQSFKRDEFLRFTCSLGNNGDGFVRCFREAAAITLECNSGLITRQQ</sequence>
<dbReference type="EMBL" id="JAVFWL010000001">
    <property type="protein sequence ID" value="KAK6725781.1"/>
    <property type="molecule type" value="Genomic_DNA"/>
</dbReference>
<reference evidence="1 2" key="1">
    <citation type="submission" date="2023-08" db="EMBL/GenBank/DDBJ databases">
        <title>A Necator americanus chromosomal reference genome.</title>
        <authorList>
            <person name="Ilik V."/>
            <person name="Petrzelkova K.J."/>
            <person name="Pardy F."/>
            <person name="Fuh T."/>
            <person name="Niatou-Singa F.S."/>
            <person name="Gouil Q."/>
            <person name="Baker L."/>
            <person name="Ritchie M.E."/>
            <person name="Jex A.R."/>
            <person name="Gazzola D."/>
            <person name="Li H."/>
            <person name="Toshio Fujiwara R."/>
            <person name="Zhan B."/>
            <person name="Aroian R.V."/>
            <person name="Pafco B."/>
            <person name="Schwarz E.M."/>
        </authorList>
    </citation>
    <scope>NUCLEOTIDE SEQUENCE [LARGE SCALE GENOMIC DNA]</scope>
    <source>
        <strain evidence="1 2">Aroian</strain>
        <tissue evidence="1">Whole animal</tissue>
    </source>
</reference>
<proteinExistence type="predicted"/>